<keyword evidence="3 6" id="KW-1133">Transmembrane helix</keyword>
<feature type="transmembrane region" description="Helical" evidence="6">
    <location>
        <begin position="144"/>
        <end position="160"/>
    </location>
</feature>
<comment type="similarity">
    <text evidence="5">Belongs to the FNT transporter (TC 1.A.16) family.</text>
</comment>
<reference evidence="7 8" key="1">
    <citation type="submission" date="2016-10" db="EMBL/GenBank/DDBJ databases">
        <authorList>
            <person name="de Groot N.N."/>
        </authorList>
    </citation>
    <scope>NUCLEOTIDE SEQUENCE [LARGE SCALE GENOMIC DNA]</scope>
    <source>
        <strain evidence="7 8">DSM 10317</strain>
    </source>
</reference>
<dbReference type="PANTHER" id="PTHR30520">
    <property type="entry name" value="FORMATE TRANSPORTER-RELATED"/>
    <property type="match status" value="1"/>
</dbReference>
<name>A0A1G5RVP4_PSEXY</name>
<dbReference type="PANTHER" id="PTHR30520:SF6">
    <property type="entry name" value="FORMATE_NITRATE FAMILY TRANSPORTER (EUROFUNG)"/>
    <property type="match status" value="1"/>
</dbReference>
<evidence type="ECO:0000256" key="6">
    <source>
        <dbReference type="SAM" id="Phobius"/>
    </source>
</evidence>
<feature type="transmembrane region" description="Helical" evidence="6">
    <location>
        <begin position="114"/>
        <end position="132"/>
    </location>
</feature>
<evidence type="ECO:0000256" key="5">
    <source>
        <dbReference type="ARBA" id="ARBA00049660"/>
    </source>
</evidence>
<evidence type="ECO:0000256" key="1">
    <source>
        <dbReference type="ARBA" id="ARBA00004141"/>
    </source>
</evidence>
<dbReference type="GO" id="GO:0005886">
    <property type="term" value="C:plasma membrane"/>
    <property type="evidence" value="ECO:0007669"/>
    <property type="project" value="TreeGrafter"/>
</dbReference>
<organism evidence="7 8">
    <name type="scientific">Pseudobutyrivibrio xylanivorans</name>
    <dbReference type="NCBI Taxonomy" id="185007"/>
    <lineage>
        <taxon>Bacteria</taxon>
        <taxon>Bacillati</taxon>
        <taxon>Bacillota</taxon>
        <taxon>Clostridia</taxon>
        <taxon>Lachnospirales</taxon>
        <taxon>Lachnospiraceae</taxon>
        <taxon>Pseudobutyrivibrio</taxon>
    </lineage>
</organism>
<dbReference type="EMBL" id="FMWK01000003">
    <property type="protein sequence ID" value="SCZ77511.1"/>
    <property type="molecule type" value="Genomic_DNA"/>
</dbReference>
<sequence length="210" mass="22930">MDAKKTLLTSVLAGFSIGLGGMIYLSVDNKIVGSALFSIGLFLVLTMGFSLFTGKICYVLNGKVSQNLLNILIIWIGNFIGSFILAFIIRNTRQWAALTEKASALCDIKNADSFVSLFFLGVLCNIFIFIGVDEYRNNEHVCGKYLAIILAVMGFILIGSEHCVADMFYYNMAGSYSADIFLRLLVITLGNAVGGILANFFSHREKATTA</sequence>
<dbReference type="Proteomes" id="UP000199428">
    <property type="component" value="Unassembled WGS sequence"/>
</dbReference>
<evidence type="ECO:0000256" key="3">
    <source>
        <dbReference type="ARBA" id="ARBA00022989"/>
    </source>
</evidence>
<dbReference type="RefSeq" id="WP_090161518.1">
    <property type="nucleotide sequence ID" value="NZ_FMWK01000003.1"/>
</dbReference>
<feature type="transmembrane region" description="Helical" evidence="6">
    <location>
        <begin position="31"/>
        <end position="56"/>
    </location>
</feature>
<evidence type="ECO:0000313" key="7">
    <source>
        <dbReference type="EMBL" id="SCZ77511.1"/>
    </source>
</evidence>
<protein>
    <submittedName>
        <fullName evidence="7">Formate/nitrite transporter FocA, FNT family</fullName>
    </submittedName>
</protein>
<accession>A0A1G5RVP4</accession>
<evidence type="ECO:0000256" key="4">
    <source>
        <dbReference type="ARBA" id="ARBA00023136"/>
    </source>
</evidence>
<gene>
    <name evidence="7" type="ORF">SAMN02910350_00831</name>
</gene>
<keyword evidence="4 6" id="KW-0472">Membrane</keyword>
<dbReference type="InterPro" id="IPR000292">
    <property type="entry name" value="For/NO2_transpt"/>
</dbReference>
<feature type="transmembrane region" description="Helical" evidence="6">
    <location>
        <begin position="7"/>
        <end position="25"/>
    </location>
</feature>
<dbReference type="GO" id="GO:0015499">
    <property type="term" value="F:formate transmembrane transporter activity"/>
    <property type="evidence" value="ECO:0007669"/>
    <property type="project" value="TreeGrafter"/>
</dbReference>
<dbReference type="Pfam" id="PF01226">
    <property type="entry name" value="Form_Nir_trans"/>
    <property type="match status" value="1"/>
</dbReference>
<proteinExistence type="inferred from homology"/>
<evidence type="ECO:0000313" key="8">
    <source>
        <dbReference type="Proteomes" id="UP000199428"/>
    </source>
</evidence>
<dbReference type="AlphaFoldDB" id="A0A1G5RVP4"/>
<feature type="transmembrane region" description="Helical" evidence="6">
    <location>
        <begin position="180"/>
        <end position="201"/>
    </location>
</feature>
<comment type="subcellular location">
    <subcellularLocation>
        <location evidence="1">Membrane</location>
        <topology evidence="1">Multi-pass membrane protein</topology>
    </subcellularLocation>
</comment>
<dbReference type="InterPro" id="IPR023271">
    <property type="entry name" value="Aquaporin-like"/>
</dbReference>
<evidence type="ECO:0000256" key="2">
    <source>
        <dbReference type="ARBA" id="ARBA00022692"/>
    </source>
</evidence>
<keyword evidence="2 6" id="KW-0812">Transmembrane</keyword>
<feature type="transmembrane region" description="Helical" evidence="6">
    <location>
        <begin position="68"/>
        <end position="89"/>
    </location>
</feature>
<dbReference type="Gene3D" id="1.20.1080.10">
    <property type="entry name" value="Glycerol uptake facilitator protein"/>
    <property type="match status" value="1"/>
</dbReference>